<protein>
    <submittedName>
        <fullName evidence="3">BatA domain-containing protein</fullName>
    </submittedName>
</protein>
<evidence type="ECO:0000313" key="3">
    <source>
        <dbReference type="EMBL" id="MDU0372536.1"/>
    </source>
</evidence>
<keyword evidence="1" id="KW-1133">Transmembrane helix</keyword>
<dbReference type="Pfam" id="PF07584">
    <property type="entry name" value="BatA"/>
    <property type="match status" value="1"/>
</dbReference>
<organism evidence="3 4">
    <name type="scientific">Hymenobacter endophyticus</name>
    <dbReference type="NCBI Taxonomy" id="3076335"/>
    <lineage>
        <taxon>Bacteria</taxon>
        <taxon>Pseudomonadati</taxon>
        <taxon>Bacteroidota</taxon>
        <taxon>Cytophagia</taxon>
        <taxon>Cytophagales</taxon>
        <taxon>Hymenobacteraceae</taxon>
        <taxon>Hymenobacter</taxon>
    </lineage>
</organism>
<feature type="transmembrane region" description="Helical" evidence="1">
    <location>
        <begin position="6"/>
        <end position="24"/>
    </location>
</feature>
<dbReference type="InterPro" id="IPR024163">
    <property type="entry name" value="Aerotolerance_reg_N"/>
</dbReference>
<dbReference type="PANTHER" id="PTHR37464">
    <property type="entry name" value="BLL2463 PROTEIN"/>
    <property type="match status" value="1"/>
</dbReference>
<dbReference type="Proteomes" id="UP001250698">
    <property type="component" value="Unassembled WGS sequence"/>
</dbReference>
<dbReference type="InterPro" id="IPR011933">
    <property type="entry name" value="Double_TM_dom"/>
</dbReference>
<feature type="domain" description="Aerotolerance regulator N-terminal" evidence="2">
    <location>
        <begin position="1"/>
        <end position="76"/>
    </location>
</feature>
<sequence>MAFTHPGFLIGLLGIGIPIIIHLFELRRPQRVLFSNVEFIKQVQLVTARQRKLKHLLILICRVFLVSCLVLVFAQPYIPAPESSAMMTSSVQVVVDASPSMQQQGENDQILLEQAVLQATELPLAFPPAARFWLWPGNKEPLSGAAYREAVEQVQIDGQSEPVGVLLRQAQAQRGGQSGPLFVFSDFQKSNFSSSSFAALDSAQRIFLVPLAAKYQANVFVDSVWVDDAFIRQGADVTLYIRLKNGGQEPAVTCGVKLLLGSQQAAAFQATVPAGQTTVTQVRIRLQSAEAQLAQIQLDDYPVDFDNTYYFTLQPAAQIRVVELSETAVLDRLYANEPLFAYQHFTSRQVNYQDINSANLLIMRELTSLSAGLRDNLRRAVQQGATLVIVPPAATNEREAYTQFFRALGVGPMQWQPAVQQAPVLQQVAAPDAQNTFFKDVFAGINVRAGMPKAAPVLRWSRSGTDVLRMRDGDNYLSGFPSGAGSVYVFAAPFSEQYSDFARHPLFVPVMYRLGMLSYQQEHQPAYRLTQASIRLKLPKSTSRRSTETVYQLVQDSIRVIPGQQEQGGSLRLDVPAALRLPGFYRLERGGEVVTTLAFNVDKRESDLRSYTAAELRQMLGNKYPNVQVYEANAGQTIAGRYKATQVGTPLWRYFVWGALACLLLEGMLLRWPRRQTVPAAAAA</sequence>
<dbReference type="RefSeq" id="WP_315999897.1">
    <property type="nucleotide sequence ID" value="NZ_JAWDJT010000015.1"/>
</dbReference>
<keyword evidence="1" id="KW-0812">Transmembrane</keyword>
<proteinExistence type="predicted"/>
<comment type="caution">
    <text evidence="3">The sequence shown here is derived from an EMBL/GenBank/DDBJ whole genome shotgun (WGS) entry which is preliminary data.</text>
</comment>
<gene>
    <name evidence="3" type="ORF">ROI90_19160</name>
</gene>
<dbReference type="PANTHER" id="PTHR37464:SF1">
    <property type="entry name" value="BLL2463 PROTEIN"/>
    <property type="match status" value="1"/>
</dbReference>
<feature type="transmembrane region" description="Helical" evidence="1">
    <location>
        <begin position="56"/>
        <end position="78"/>
    </location>
</feature>
<reference evidence="3 4" key="1">
    <citation type="submission" date="2023-10" db="EMBL/GenBank/DDBJ databases">
        <title>Hymenobacter endophyticus sp. nov., an isolate from the leaf tissues of wheat.</title>
        <authorList>
            <person name="Dai Y."/>
        </authorList>
    </citation>
    <scope>NUCLEOTIDE SEQUENCE [LARGE SCALE GENOMIC DNA]</scope>
    <source>
        <strain evidence="3 4">ZK17L-C2</strain>
    </source>
</reference>
<evidence type="ECO:0000256" key="1">
    <source>
        <dbReference type="SAM" id="Phobius"/>
    </source>
</evidence>
<evidence type="ECO:0000313" key="4">
    <source>
        <dbReference type="Proteomes" id="UP001250698"/>
    </source>
</evidence>
<dbReference type="NCBIfam" id="TIGR02226">
    <property type="entry name" value="two_anch"/>
    <property type="match status" value="1"/>
</dbReference>
<keyword evidence="4" id="KW-1185">Reference proteome</keyword>
<evidence type="ECO:0000259" key="2">
    <source>
        <dbReference type="Pfam" id="PF07584"/>
    </source>
</evidence>
<dbReference type="EMBL" id="JAWDJT010000015">
    <property type="protein sequence ID" value="MDU0372536.1"/>
    <property type="molecule type" value="Genomic_DNA"/>
</dbReference>
<accession>A0ABU3TMD9</accession>
<keyword evidence="1" id="KW-0472">Membrane</keyword>
<name>A0ABU3TMD9_9BACT</name>